<evidence type="ECO:0000259" key="1">
    <source>
        <dbReference type="Pfam" id="PF02932"/>
    </source>
</evidence>
<evidence type="ECO:0000313" key="2">
    <source>
        <dbReference type="EMBL" id="VDM80210.1"/>
    </source>
</evidence>
<dbReference type="InterPro" id="IPR036719">
    <property type="entry name" value="Neuro-gated_channel_TM_sf"/>
</dbReference>
<dbReference type="GO" id="GO:0016020">
    <property type="term" value="C:membrane"/>
    <property type="evidence" value="ECO:0007669"/>
    <property type="project" value="InterPro"/>
</dbReference>
<proteinExistence type="predicted"/>
<dbReference type="Pfam" id="PF02932">
    <property type="entry name" value="Neur_chan_memb"/>
    <property type="match status" value="1"/>
</dbReference>
<protein>
    <recommendedName>
        <fullName evidence="1">Neurotransmitter-gated ion-channel transmembrane domain-containing protein</fullName>
    </recommendedName>
</protein>
<accession>A0A3P7J498</accession>
<dbReference type="AlphaFoldDB" id="A0A3P7J498"/>
<name>A0A3P7J498_STRVU</name>
<dbReference type="InterPro" id="IPR038050">
    <property type="entry name" value="Neuro_actylchol_rec"/>
</dbReference>
<evidence type="ECO:0000313" key="3">
    <source>
        <dbReference type="Proteomes" id="UP000270094"/>
    </source>
</evidence>
<feature type="domain" description="Neurotransmitter-gated ion-channel transmembrane" evidence="1">
    <location>
        <begin position="62"/>
        <end position="93"/>
    </location>
</feature>
<dbReference type="InterPro" id="IPR006029">
    <property type="entry name" value="Neurotrans-gated_channel_TM"/>
</dbReference>
<dbReference type="Gene3D" id="1.20.58.390">
    <property type="entry name" value="Neurotransmitter-gated ion-channel transmembrane domain"/>
    <property type="match status" value="1"/>
</dbReference>
<sequence>MLTLADFHIPLYLSKCGMEILFFTRNANTCETKNCKPDFPLPDALITTNSNAFQENTHALSVSFWLSRDATPARVALGVTTVLTMTTLMTTTNVSNFFIK</sequence>
<reference evidence="2 3" key="1">
    <citation type="submission" date="2018-11" db="EMBL/GenBank/DDBJ databases">
        <authorList>
            <consortium name="Pathogen Informatics"/>
        </authorList>
    </citation>
    <scope>NUCLEOTIDE SEQUENCE [LARGE SCALE GENOMIC DNA]</scope>
</reference>
<dbReference type="Proteomes" id="UP000270094">
    <property type="component" value="Unassembled WGS sequence"/>
</dbReference>
<dbReference type="EMBL" id="UYYB01107744">
    <property type="protein sequence ID" value="VDM80210.1"/>
    <property type="molecule type" value="Genomic_DNA"/>
</dbReference>
<organism evidence="2 3">
    <name type="scientific">Strongylus vulgaris</name>
    <name type="common">Blood worm</name>
    <dbReference type="NCBI Taxonomy" id="40348"/>
    <lineage>
        <taxon>Eukaryota</taxon>
        <taxon>Metazoa</taxon>
        <taxon>Ecdysozoa</taxon>
        <taxon>Nematoda</taxon>
        <taxon>Chromadorea</taxon>
        <taxon>Rhabditida</taxon>
        <taxon>Rhabditina</taxon>
        <taxon>Rhabditomorpha</taxon>
        <taxon>Strongyloidea</taxon>
        <taxon>Strongylidae</taxon>
        <taxon>Strongylus</taxon>
    </lineage>
</organism>
<keyword evidence="3" id="KW-1185">Reference proteome</keyword>
<gene>
    <name evidence="2" type="ORF">SVUK_LOCUS15208</name>
</gene>
<dbReference type="SUPFAM" id="SSF90112">
    <property type="entry name" value="Neurotransmitter-gated ion-channel transmembrane pore"/>
    <property type="match status" value="1"/>
</dbReference>
<dbReference type="GO" id="GO:0006811">
    <property type="term" value="P:monoatomic ion transport"/>
    <property type="evidence" value="ECO:0007669"/>
    <property type="project" value="InterPro"/>
</dbReference>